<dbReference type="CDD" id="cd01049">
    <property type="entry name" value="RNRR2"/>
    <property type="match status" value="1"/>
</dbReference>
<dbReference type="EMBL" id="HF920633">
    <property type="protein sequence ID" value="CCV01737.1"/>
    <property type="molecule type" value="Genomic_DNA"/>
</dbReference>
<dbReference type="EC" id="1.17.4.1" evidence="3"/>
<evidence type="ECO:0000256" key="5">
    <source>
        <dbReference type="ARBA" id="ARBA00023004"/>
    </source>
</evidence>
<evidence type="ECO:0000313" key="9">
    <source>
        <dbReference type="EMBL" id="CCV01737.1"/>
    </source>
</evidence>
<reference evidence="9 10" key="1">
    <citation type="journal article" date="2013" name="J. Gen. Virol.">
        <title>Complete genome sequence of invertebrate iridescent virus 22 isolated from a blackfly larva.</title>
        <authorList>
            <person name="Piegu B."/>
            <person name="Guizard S."/>
            <person name="Spears T."/>
            <person name="Cruaud C."/>
            <person name="Couloux A."/>
            <person name="Bideshi D.K."/>
            <person name="Federici B.A."/>
            <person name="Bigot Y."/>
        </authorList>
    </citation>
    <scope>NUCLEOTIDE SEQUENCE [LARGE SCALE GENOMIC DNA]</scope>
</reference>
<comment type="similarity">
    <text evidence="2">Belongs to the ribonucleoside diphosphate reductase small chain family.</text>
</comment>
<organism evidence="9 10">
    <name type="scientific">Invertebrate iridescent virus 22</name>
    <dbReference type="NCBI Taxonomy" id="345198"/>
    <lineage>
        <taxon>Viruses</taxon>
        <taxon>Varidnaviria</taxon>
        <taxon>Bamfordvirae</taxon>
        <taxon>Nucleocytoviricota</taxon>
        <taxon>Megaviricetes</taxon>
        <taxon>Pimascovirales</taxon>
        <taxon>Pimascovirales incertae sedis</taxon>
        <taxon>Iridoviridae</taxon>
        <taxon>Betairidovirinae</taxon>
        <taxon>Chloriridovirus</taxon>
        <taxon>Chloriridovirus simulium1</taxon>
    </lineage>
</organism>
<dbReference type="GO" id="GO:0004748">
    <property type="term" value="F:ribonucleoside-diphosphate reductase activity, thioredoxin disulfide as acceptor"/>
    <property type="evidence" value="ECO:0007669"/>
    <property type="project" value="UniProtKB-EC"/>
</dbReference>
<evidence type="ECO:0000256" key="8">
    <source>
        <dbReference type="SAM" id="Phobius"/>
    </source>
</evidence>
<dbReference type="RefSeq" id="YP_008357358.1">
    <property type="nucleotide sequence ID" value="NC_021901.1"/>
</dbReference>
<keyword evidence="6" id="KW-0215">Deoxyribonucleotide synthesis</keyword>
<dbReference type="PANTHER" id="PTHR23409:SF18">
    <property type="entry name" value="RIBONUCLEOSIDE-DIPHOSPHATE REDUCTASE SUBUNIT M2"/>
    <property type="match status" value="1"/>
</dbReference>
<dbReference type="PANTHER" id="PTHR23409">
    <property type="entry name" value="RIBONUCLEOSIDE-DIPHOSPHATE REDUCTASE SMALL CHAIN"/>
    <property type="match status" value="1"/>
</dbReference>
<dbReference type="Proteomes" id="UP000154968">
    <property type="component" value="Segment"/>
</dbReference>
<dbReference type="SUPFAM" id="SSF47240">
    <property type="entry name" value="Ferritin-like"/>
    <property type="match status" value="1"/>
</dbReference>
<protein>
    <recommendedName>
        <fullName evidence="3">ribonucleoside-diphosphate reductase</fullName>
        <ecNumber evidence="3">1.17.4.1</ecNumber>
    </recommendedName>
</protein>
<dbReference type="InterPro" id="IPR000358">
    <property type="entry name" value="RNR_small_fam"/>
</dbReference>
<gene>
    <name evidence="9" type="primary">060R</name>
    <name evidence="9" type="ORF">IIV22_060R</name>
</gene>
<comment type="cofactor">
    <cofactor evidence="1">
        <name>Fe cation</name>
        <dbReference type="ChEBI" id="CHEBI:24875"/>
    </cofactor>
</comment>
<dbReference type="KEGG" id="vg:16414399"/>
<keyword evidence="10" id="KW-1185">Reference proteome</keyword>
<evidence type="ECO:0000256" key="7">
    <source>
        <dbReference type="ARBA" id="ARBA00025523"/>
    </source>
</evidence>
<feature type="transmembrane region" description="Helical" evidence="8">
    <location>
        <begin position="213"/>
        <end position="235"/>
    </location>
</feature>
<keyword evidence="8" id="KW-0472">Membrane</keyword>
<evidence type="ECO:0000256" key="2">
    <source>
        <dbReference type="ARBA" id="ARBA00009303"/>
    </source>
</evidence>
<keyword evidence="8" id="KW-1133">Transmembrane helix</keyword>
<evidence type="ECO:0000313" key="10">
    <source>
        <dbReference type="Proteomes" id="UP000154968"/>
    </source>
</evidence>
<evidence type="ECO:0000256" key="3">
    <source>
        <dbReference type="ARBA" id="ARBA00012274"/>
    </source>
</evidence>
<dbReference type="Pfam" id="PF00268">
    <property type="entry name" value="Ribonuc_red_sm"/>
    <property type="match status" value="1"/>
</dbReference>
<proteinExistence type="inferred from homology"/>
<sequence>MMITILIIIVIIIFLMVKRSMIKFMINHRSFYPEIKLMINHRFFYPEIKLMMERTNFKPFEYPECYEKWDVHEHAHWSFKELNMQDDVNDWINKLNESEKTFLIQILRYFTQGDVDVAAGYVDYLQIFKQPEVRMMLFGFGAREAMHIASYSHLITTLNLPDVTYQEFMKFKAMKDKHEFVFNKKFSSNPITRFFKFLIFGYDEKLEEIAIKIALFSAFIEGVQLFSSFIMLLNFTRHGLMKKMGQIIQWSIADETHHTNSMMELYCTFVNENKNYIRLDVLKNRVYWTANRIVELEDNFIDLAFEMGEMRDLTKSDVKNYIRYITDRRLTTMGYSCMYSIKENPLDWVEDILNAPTHTNFFENKPTEYAKASLAGEWPW</sequence>
<dbReference type="InterPro" id="IPR009078">
    <property type="entry name" value="Ferritin-like_SF"/>
</dbReference>
<dbReference type="Gene3D" id="1.10.620.20">
    <property type="entry name" value="Ribonucleotide Reductase, subunit A"/>
    <property type="match status" value="1"/>
</dbReference>
<comment type="function">
    <text evidence="7">Ribonucleoside-diphosphate reductase holoenzyme provides the precursors necessary for viral DNA synthesis. Allows virus growth in non-dividing cells. Catalyzes the biosynthesis of deoxyribonucleotides from the corresponding ribonucleotides.</text>
</comment>
<name>S6DCY4_9VIRU</name>
<dbReference type="NCBIfam" id="NF007186">
    <property type="entry name" value="PRK09614.1-5"/>
    <property type="match status" value="1"/>
</dbReference>
<dbReference type="GeneID" id="16414399"/>
<evidence type="ECO:0000256" key="1">
    <source>
        <dbReference type="ARBA" id="ARBA00001962"/>
    </source>
</evidence>
<dbReference type="InterPro" id="IPR012348">
    <property type="entry name" value="RNR-like"/>
</dbReference>
<keyword evidence="5" id="KW-0408">Iron</keyword>
<dbReference type="GO" id="GO:0009263">
    <property type="term" value="P:deoxyribonucleotide biosynthetic process"/>
    <property type="evidence" value="ECO:0007669"/>
    <property type="project" value="UniProtKB-KW"/>
</dbReference>
<accession>S6DCY4</accession>
<dbReference type="InterPro" id="IPR033909">
    <property type="entry name" value="RNR_small"/>
</dbReference>
<dbReference type="UniPathway" id="UPA00326"/>
<evidence type="ECO:0000256" key="4">
    <source>
        <dbReference type="ARBA" id="ARBA00023002"/>
    </source>
</evidence>
<keyword evidence="4" id="KW-0560">Oxidoreductase</keyword>
<keyword evidence="8" id="KW-0812">Transmembrane</keyword>
<evidence type="ECO:0000256" key="6">
    <source>
        <dbReference type="ARBA" id="ARBA00023116"/>
    </source>
</evidence>